<dbReference type="GO" id="GO:0016491">
    <property type="term" value="F:oxidoreductase activity"/>
    <property type="evidence" value="ECO:0007669"/>
    <property type="project" value="UniProtKB-KW"/>
</dbReference>
<evidence type="ECO:0000313" key="3">
    <source>
        <dbReference type="EMBL" id="SDN20651.1"/>
    </source>
</evidence>
<feature type="domain" description="Pyrroline-5-carboxylate reductase catalytic N-terminal" evidence="2">
    <location>
        <begin position="9"/>
        <end position="95"/>
    </location>
</feature>
<accession>A0A1G9ZHZ8</accession>
<evidence type="ECO:0000313" key="4">
    <source>
        <dbReference type="Proteomes" id="UP000199063"/>
    </source>
</evidence>
<name>A0A1G9ZHZ8_9ACTN</name>
<protein>
    <recommendedName>
        <fullName evidence="2">Pyrroline-5-carboxylate reductase catalytic N-terminal domain-containing protein</fullName>
    </recommendedName>
</protein>
<dbReference type="EMBL" id="FNHI01000021">
    <property type="protein sequence ID" value="SDN20651.1"/>
    <property type="molecule type" value="Genomic_DNA"/>
</dbReference>
<sequence length="218" mass="21764">MSTGLSPKRVGIIGTGNVAGALGAAWRASGHDVVLGSREPGRRSVAGLPVVGQAAAAAHGEVIVNATPGTESPALLQALGPAVLDGKVLLDPAVGFEGDGLAHPGRSLGEILQEAFPRTAVVKTLCTVTASVMADPGRLDEPGTLFLSGDDPGAKRIVAGLLGGLGWPEGSLLDLGGIATARGQEHFALLFLGVAGALGTHEFNVRVVPPVAARGTVE</sequence>
<dbReference type="OrthoDB" id="3194817at2"/>
<evidence type="ECO:0000259" key="2">
    <source>
        <dbReference type="Pfam" id="PF03807"/>
    </source>
</evidence>
<organism evidence="3 4">
    <name type="scientific">Streptomyces wuyuanensis</name>
    <dbReference type="NCBI Taxonomy" id="1196353"/>
    <lineage>
        <taxon>Bacteria</taxon>
        <taxon>Bacillati</taxon>
        <taxon>Actinomycetota</taxon>
        <taxon>Actinomycetes</taxon>
        <taxon>Kitasatosporales</taxon>
        <taxon>Streptomycetaceae</taxon>
        <taxon>Streptomyces</taxon>
    </lineage>
</organism>
<dbReference type="GeneID" id="40832746"/>
<dbReference type="STRING" id="1196353.SAMN05444921_121171"/>
<gene>
    <name evidence="3" type="ORF">SAMN05444921_121171</name>
</gene>
<dbReference type="Pfam" id="PF03807">
    <property type="entry name" value="F420_oxidored"/>
    <property type="match status" value="1"/>
</dbReference>
<dbReference type="PANTHER" id="PTHR14239:SF10">
    <property type="entry name" value="REDUCTASE"/>
    <property type="match status" value="1"/>
</dbReference>
<dbReference type="InterPro" id="IPR028939">
    <property type="entry name" value="P5C_Rdtase_cat_N"/>
</dbReference>
<keyword evidence="4" id="KW-1185">Reference proteome</keyword>
<dbReference type="InterPro" id="IPR051267">
    <property type="entry name" value="STEAP_metalloreductase"/>
</dbReference>
<dbReference type="PANTHER" id="PTHR14239">
    <property type="entry name" value="DUDULIN-RELATED"/>
    <property type="match status" value="1"/>
</dbReference>
<dbReference type="SUPFAM" id="SSF51735">
    <property type="entry name" value="NAD(P)-binding Rossmann-fold domains"/>
    <property type="match status" value="1"/>
</dbReference>
<dbReference type="Gene3D" id="3.40.50.720">
    <property type="entry name" value="NAD(P)-binding Rossmann-like Domain"/>
    <property type="match status" value="1"/>
</dbReference>
<reference evidence="4" key="1">
    <citation type="submission" date="2016-10" db="EMBL/GenBank/DDBJ databases">
        <authorList>
            <person name="Varghese N."/>
            <person name="Submissions S."/>
        </authorList>
    </citation>
    <scope>NUCLEOTIDE SEQUENCE [LARGE SCALE GENOMIC DNA]</scope>
    <source>
        <strain evidence="4">CGMCC 4.7042</strain>
    </source>
</reference>
<dbReference type="Proteomes" id="UP000199063">
    <property type="component" value="Unassembled WGS sequence"/>
</dbReference>
<keyword evidence="1" id="KW-0560">Oxidoreductase</keyword>
<dbReference type="InterPro" id="IPR036291">
    <property type="entry name" value="NAD(P)-bd_dom_sf"/>
</dbReference>
<evidence type="ECO:0000256" key="1">
    <source>
        <dbReference type="ARBA" id="ARBA00023002"/>
    </source>
</evidence>
<dbReference type="RefSeq" id="WP_093659514.1">
    <property type="nucleotide sequence ID" value="NZ_FNHI01000021.1"/>
</dbReference>
<dbReference type="AlphaFoldDB" id="A0A1G9ZHZ8"/>
<proteinExistence type="predicted"/>